<proteinExistence type="predicted"/>
<protein>
    <submittedName>
        <fullName evidence="3">Uncharacterized protein</fullName>
    </submittedName>
</protein>
<evidence type="ECO:0000313" key="4">
    <source>
        <dbReference type="Proteomes" id="UP000185984"/>
    </source>
</evidence>
<evidence type="ECO:0000256" key="2">
    <source>
        <dbReference type="SAM" id="Phobius"/>
    </source>
</evidence>
<dbReference type="STRING" id="247279.NIES1031_14295"/>
<keyword evidence="2" id="KW-1133">Transmembrane helix</keyword>
<sequence>MNAAIPKLIKSAYRKEPLPSILVTMGAVDAVIGGLGDRWSLFAFGLVTVGIAIGLRWWLLQQQRPYPTESVNTPRYLPPSSSSSHQALPVLKVSKKRPRH</sequence>
<evidence type="ECO:0000256" key="1">
    <source>
        <dbReference type="SAM" id="MobiDB-lite"/>
    </source>
</evidence>
<keyword evidence="2" id="KW-0472">Membrane</keyword>
<gene>
    <name evidence="3" type="ORF">NIES1031_14295</name>
</gene>
<feature type="compositionally biased region" description="Polar residues" evidence="1">
    <location>
        <begin position="68"/>
        <end position="86"/>
    </location>
</feature>
<feature type="transmembrane region" description="Helical" evidence="2">
    <location>
        <begin position="41"/>
        <end position="59"/>
    </location>
</feature>
<dbReference type="RefSeq" id="WP_073550202.1">
    <property type="nucleotide sequence ID" value="NZ_MRCC01000011.1"/>
</dbReference>
<reference evidence="3 4" key="1">
    <citation type="submission" date="2016-11" db="EMBL/GenBank/DDBJ databases">
        <title>Draft Genome Sequences of Nine Cyanobacterial Strains from Diverse Habitats.</title>
        <authorList>
            <person name="Zhu T."/>
            <person name="Hou S."/>
            <person name="Lu X."/>
            <person name="Hess W.R."/>
        </authorList>
    </citation>
    <scope>NUCLEOTIDE SEQUENCE [LARGE SCALE GENOMIC DNA]</scope>
    <source>
        <strain evidence="3 4">5.2 s.c.1</strain>
    </source>
</reference>
<dbReference type="OrthoDB" id="465742at2"/>
<dbReference type="EMBL" id="MRCC01000011">
    <property type="protein sequence ID" value="OKH25017.1"/>
    <property type="molecule type" value="Genomic_DNA"/>
</dbReference>
<evidence type="ECO:0000313" key="3">
    <source>
        <dbReference type="EMBL" id="OKH25017.1"/>
    </source>
</evidence>
<organism evidence="3 4">
    <name type="scientific">Chroogloeocystis siderophila 5.2 s.c.1</name>
    <dbReference type="NCBI Taxonomy" id="247279"/>
    <lineage>
        <taxon>Bacteria</taxon>
        <taxon>Bacillati</taxon>
        <taxon>Cyanobacteriota</taxon>
        <taxon>Cyanophyceae</taxon>
        <taxon>Oscillatoriophycideae</taxon>
        <taxon>Chroococcales</taxon>
        <taxon>Chroococcaceae</taxon>
        <taxon>Chroogloeocystis</taxon>
    </lineage>
</organism>
<dbReference type="AlphaFoldDB" id="A0A1U7HN70"/>
<name>A0A1U7HN70_9CHRO</name>
<comment type="caution">
    <text evidence="3">The sequence shown here is derived from an EMBL/GenBank/DDBJ whole genome shotgun (WGS) entry which is preliminary data.</text>
</comment>
<accession>A0A1U7HN70</accession>
<feature type="region of interest" description="Disordered" evidence="1">
    <location>
        <begin position="68"/>
        <end position="100"/>
    </location>
</feature>
<keyword evidence="2" id="KW-0812">Transmembrane</keyword>
<keyword evidence="4" id="KW-1185">Reference proteome</keyword>
<dbReference type="Proteomes" id="UP000185984">
    <property type="component" value="Unassembled WGS sequence"/>
</dbReference>